<dbReference type="GO" id="GO:0004497">
    <property type="term" value="F:monooxygenase activity"/>
    <property type="evidence" value="ECO:0007669"/>
    <property type="project" value="TreeGrafter"/>
</dbReference>
<dbReference type="SUPFAM" id="SSF51905">
    <property type="entry name" value="FAD/NAD(P)-binding domain"/>
    <property type="match status" value="1"/>
</dbReference>
<dbReference type="EMBL" id="CASHTH010003800">
    <property type="protein sequence ID" value="CAI8049526.1"/>
    <property type="molecule type" value="Genomic_DNA"/>
</dbReference>
<evidence type="ECO:0000313" key="2">
    <source>
        <dbReference type="EMBL" id="CAI8049526.1"/>
    </source>
</evidence>
<dbReference type="GO" id="GO:0005788">
    <property type="term" value="C:endoplasmic reticulum lumen"/>
    <property type="evidence" value="ECO:0007669"/>
    <property type="project" value="TreeGrafter"/>
</dbReference>
<name>A0AA35XEL6_GEOBA</name>
<dbReference type="PRINTS" id="PR00368">
    <property type="entry name" value="FADPNR"/>
</dbReference>
<gene>
    <name evidence="2" type="ORF">GBAR_LOCUS27269</name>
</gene>
<reference evidence="2" key="1">
    <citation type="submission" date="2023-03" db="EMBL/GenBank/DDBJ databases">
        <authorList>
            <person name="Steffen K."/>
            <person name="Cardenas P."/>
        </authorList>
    </citation>
    <scope>NUCLEOTIDE SEQUENCE</scope>
</reference>
<protein>
    <submittedName>
        <fullName evidence="2">FAD-dependent oxidoreductase domain-containing protein 2</fullName>
    </submittedName>
</protein>
<keyword evidence="1" id="KW-0560">Oxidoreductase</keyword>
<dbReference type="PANTHER" id="PTHR43539:SF23">
    <property type="entry name" value="FAD-DEPENDENT OXIDOREDUCTASE DOMAIN-CONTAINING PROTEIN 2"/>
    <property type="match status" value="1"/>
</dbReference>
<dbReference type="Gene3D" id="3.50.50.60">
    <property type="entry name" value="FAD/NAD(P)-binding domain"/>
    <property type="match status" value="2"/>
</dbReference>
<keyword evidence="3" id="KW-1185">Reference proteome</keyword>
<dbReference type="InterPro" id="IPR036188">
    <property type="entry name" value="FAD/NAD-bd_sf"/>
</dbReference>
<proteinExistence type="predicted"/>
<dbReference type="Proteomes" id="UP001174909">
    <property type="component" value="Unassembled WGS sequence"/>
</dbReference>
<sequence length="640" mass="72836">MPFPLRPVTLSARAMEVRVLLVLSFLSPFIVRETLSRNNVHKYCVIGAGPGGLQIGYFLDRAGRDYIIFEKNTTAGSFFTHYPRHRTLISINKRHTGSKNREFSFRHDWNSLISDDPTLFLKHYTDEYFPVADVYVRYLQDYAEQLQLKIQYETEIKEVDKGPDEEGADSCFHLKDQNGVVYRCDILIVSTGLWVPHVPDIQGIEHAQGYESMSLDRRDYEGKRVLIIGRGNAGFETGNHIVGNAAYIHMTARSRIKLAYQTHYVGDVRAINNQMIDTYQLKSLDGQFELFTGAGTAYIAKDSKGNLFLSPMDKSFLDDVETSIFSFKYDTILRCTGFMFDFSIFNDSVRPRYSDAGQKKFPLIQPTYEVSGVPDMFIGGIATHSLDYKRSAGGFIHGYRYTARALNRHLEWKYEGVPWPSVSMLSTDLPNYMIKRINEASGPYQMFGVLADVALLRDNGTVVYLEEVPVQSLPAIHEMTGHKPGRMVIWDFEYGPDYSGPGEDVLREDRAIGDPFQGDNSNFLHPVLYYYISFPSSFKGLGKGKLPPPDLYHHIVEDFLTDWTQRTNHVIPVRRFFEAVFGADLRSFFAQTCFQLILTHGDNVPLFCQQHYLQGHSVSTGDETITFGPPELFLDAVLAH</sequence>
<accession>A0AA35XEL6</accession>
<dbReference type="AlphaFoldDB" id="A0AA35XEL6"/>
<evidence type="ECO:0000313" key="3">
    <source>
        <dbReference type="Proteomes" id="UP001174909"/>
    </source>
</evidence>
<dbReference type="InterPro" id="IPR050982">
    <property type="entry name" value="Auxin_biosynth/cation_transpt"/>
</dbReference>
<evidence type="ECO:0000256" key="1">
    <source>
        <dbReference type="ARBA" id="ARBA00023002"/>
    </source>
</evidence>
<dbReference type="GO" id="GO:0036503">
    <property type="term" value="P:ERAD pathway"/>
    <property type="evidence" value="ECO:0007669"/>
    <property type="project" value="TreeGrafter"/>
</dbReference>
<dbReference type="PANTHER" id="PTHR43539">
    <property type="entry name" value="FLAVIN-BINDING MONOOXYGENASE-LIKE PROTEIN (AFU_ORTHOLOGUE AFUA_4G09220)"/>
    <property type="match status" value="1"/>
</dbReference>
<dbReference type="GO" id="GO:0050660">
    <property type="term" value="F:flavin adenine dinucleotide binding"/>
    <property type="evidence" value="ECO:0007669"/>
    <property type="project" value="TreeGrafter"/>
</dbReference>
<organism evidence="2 3">
    <name type="scientific">Geodia barretti</name>
    <name type="common">Barrett's horny sponge</name>
    <dbReference type="NCBI Taxonomy" id="519541"/>
    <lineage>
        <taxon>Eukaryota</taxon>
        <taxon>Metazoa</taxon>
        <taxon>Porifera</taxon>
        <taxon>Demospongiae</taxon>
        <taxon>Heteroscleromorpha</taxon>
        <taxon>Tetractinellida</taxon>
        <taxon>Astrophorina</taxon>
        <taxon>Geodiidae</taxon>
        <taxon>Geodia</taxon>
    </lineage>
</organism>
<comment type="caution">
    <text evidence="2">The sequence shown here is derived from an EMBL/GenBank/DDBJ whole genome shotgun (WGS) entry which is preliminary data.</text>
</comment>
<dbReference type="Pfam" id="PF13738">
    <property type="entry name" value="Pyr_redox_3"/>
    <property type="match status" value="1"/>
</dbReference>